<evidence type="ECO:0000256" key="1">
    <source>
        <dbReference type="SAM" id="SignalP"/>
    </source>
</evidence>
<dbReference type="Proteomes" id="UP000619512">
    <property type="component" value="Unassembled WGS sequence"/>
</dbReference>
<reference evidence="3" key="2">
    <citation type="submission" date="2022-12" db="EMBL/GenBank/DDBJ databases">
        <authorList>
            <person name="Sun Q."/>
            <person name="Kim S."/>
        </authorList>
    </citation>
    <scope>NUCLEOTIDE SEQUENCE</scope>
    <source>
        <strain evidence="3">KCTC 12344</strain>
    </source>
</reference>
<keyword evidence="1" id="KW-0732">Signal</keyword>
<evidence type="ECO:0000313" key="4">
    <source>
        <dbReference type="Proteomes" id="UP000619512"/>
    </source>
</evidence>
<organism evidence="3 4">
    <name type="scientific">Pseudoduganella plicata</name>
    <dbReference type="NCBI Taxonomy" id="321984"/>
    <lineage>
        <taxon>Bacteria</taxon>
        <taxon>Pseudomonadati</taxon>
        <taxon>Pseudomonadota</taxon>
        <taxon>Betaproteobacteria</taxon>
        <taxon>Burkholderiales</taxon>
        <taxon>Oxalobacteraceae</taxon>
        <taxon>Telluria group</taxon>
        <taxon>Pseudoduganella</taxon>
    </lineage>
</organism>
<comment type="caution">
    <text evidence="3">The sequence shown here is derived from an EMBL/GenBank/DDBJ whole genome shotgun (WGS) entry which is preliminary data.</text>
</comment>
<feature type="domain" description="Ice-binding protein C-terminal" evidence="2">
    <location>
        <begin position="221"/>
        <end position="245"/>
    </location>
</feature>
<protein>
    <recommendedName>
        <fullName evidence="2">Ice-binding protein C-terminal domain-containing protein</fullName>
    </recommendedName>
</protein>
<reference evidence="3" key="1">
    <citation type="journal article" date="2014" name="Int. J. Syst. Evol. Microbiol.">
        <title>Complete genome sequence of Corynebacterium casei LMG S-19264T (=DSM 44701T), isolated from a smear-ripened cheese.</title>
        <authorList>
            <consortium name="US DOE Joint Genome Institute (JGI-PGF)"/>
            <person name="Walter F."/>
            <person name="Albersmeier A."/>
            <person name="Kalinowski J."/>
            <person name="Ruckert C."/>
        </authorList>
    </citation>
    <scope>NUCLEOTIDE SEQUENCE</scope>
    <source>
        <strain evidence="3">KCTC 12344</strain>
    </source>
</reference>
<gene>
    <name evidence="3" type="ORF">GCM10007388_40350</name>
</gene>
<accession>A0AA87Y5V6</accession>
<dbReference type="RefSeq" id="WP_229466115.1">
    <property type="nucleotide sequence ID" value="NZ_BMWW01000008.1"/>
</dbReference>
<dbReference type="AlphaFoldDB" id="A0AA87Y5V6"/>
<feature type="chain" id="PRO_5041701046" description="Ice-binding protein C-terminal domain-containing protein" evidence="1">
    <location>
        <begin position="23"/>
        <end position="247"/>
    </location>
</feature>
<feature type="signal peptide" evidence="1">
    <location>
        <begin position="1"/>
        <end position="22"/>
    </location>
</feature>
<sequence length="247" mass="26181">MKKLLTTLLIGGLLTVGSAARAATTIDSSSFSLTWLTGVSTGGNFNMKLLSDTDGRTQIGLSLGLQSYSVESDGPSGSANSDTAFHQLAGSVRQGYRITSMTFSAVANGTLYREMPTWPCVYEPGEATNNASMDMALTQGGERTEFGGTRVHDVIGQQAMTANAGVPVDGDFLLDLSTRSGAWAFGTETITYSDDWQYIYWLDSTASIGVTDYLLTVQVAPVPEPSTYAMLLAGLGVAGWAARRRKA</sequence>
<evidence type="ECO:0000313" key="3">
    <source>
        <dbReference type="EMBL" id="GGZ02658.1"/>
    </source>
</evidence>
<evidence type="ECO:0000259" key="2">
    <source>
        <dbReference type="Pfam" id="PF07589"/>
    </source>
</evidence>
<dbReference type="NCBIfam" id="TIGR02595">
    <property type="entry name" value="PEP_CTERM"/>
    <property type="match status" value="1"/>
</dbReference>
<name>A0AA87Y5V6_9BURK</name>
<dbReference type="EMBL" id="BMWW01000008">
    <property type="protein sequence ID" value="GGZ02658.1"/>
    <property type="molecule type" value="Genomic_DNA"/>
</dbReference>
<proteinExistence type="predicted"/>
<dbReference type="InterPro" id="IPR013424">
    <property type="entry name" value="Ice-binding_C"/>
</dbReference>
<dbReference type="Pfam" id="PF07589">
    <property type="entry name" value="PEP-CTERM"/>
    <property type="match status" value="1"/>
</dbReference>